<accession>A0A147F1L4</accession>
<comment type="caution">
    <text evidence="2">The sequence shown here is derived from an EMBL/GenBank/DDBJ whole genome shotgun (WGS) entry which is preliminary data.</text>
</comment>
<name>A0A147F1L4_MICTE</name>
<organism evidence="2 3">
    <name type="scientific">Microbacterium testaceum</name>
    <name type="common">Aureobacterium testaceum</name>
    <name type="synonym">Brevibacterium testaceum</name>
    <dbReference type="NCBI Taxonomy" id="2033"/>
    <lineage>
        <taxon>Bacteria</taxon>
        <taxon>Bacillati</taxon>
        <taxon>Actinomycetota</taxon>
        <taxon>Actinomycetes</taxon>
        <taxon>Micrococcales</taxon>
        <taxon>Microbacteriaceae</taxon>
        <taxon>Microbacterium</taxon>
    </lineage>
</organism>
<protein>
    <submittedName>
        <fullName evidence="2">Uncharacterized protein</fullName>
    </submittedName>
</protein>
<evidence type="ECO:0000313" key="2">
    <source>
        <dbReference type="EMBL" id="KTR96750.1"/>
    </source>
</evidence>
<evidence type="ECO:0000313" key="3">
    <source>
        <dbReference type="Proteomes" id="UP000075025"/>
    </source>
</evidence>
<gene>
    <name evidence="2" type="ORF">NS220_00305</name>
</gene>
<feature type="region of interest" description="Disordered" evidence="1">
    <location>
        <begin position="1"/>
        <end position="20"/>
    </location>
</feature>
<dbReference type="PATRIC" id="fig|2033.6.peg.1464"/>
<evidence type="ECO:0000256" key="1">
    <source>
        <dbReference type="SAM" id="MobiDB-lite"/>
    </source>
</evidence>
<dbReference type="AlphaFoldDB" id="A0A147F1L4"/>
<sequence>MAGQGGVMTENTPRGEPGYHPPSFPLFEPTFPGTAGEPQRWLVGWNGLIDRPATDVTLASRLDGATALVTSARWSSEEDARHAAVRALAALARTPRFVEAAALAAYALDDALWSPASIDVDGSSHTATATTSGGVTALYCTDDDAQLAVACLIPVAVRRVRAGDSSYAADPLTPHPYTSLPPVPPVS</sequence>
<dbReference type="Proteomes" id="UP000075025">
    <property type="component" value="Unassembled WGS sequence"/>
</dbReference>
<reference evidence="2 3" key="1">
    <citation type="journal article" date="2016" name="Front. Microbiol.">
        <title>Genomic Resource of Rice Seed Associated Bacteria.</title>
        <authorList>
            <person name="Midha S."/>
            <person name="Bansal K."/>
            <person name="Sharma S."/>
            <person name="Kumar N."/>
            <person name="Patil P.P."/>
            <person name="Chaudhry V."/>
            <person name="Patil P.B."/>
        </authorList>
    </citation>
    <scope>NUCLEOTIDE SEQUENCE [LARGE SCALE GENOMIC DNA]</scope>
    <source>
        <strain evidence="2 3">NS220</strain>
    </source>
</reference>
<proteinExistence type="predicted"/>
<dbReference type="EMBL" id="LDRT01000002">
    <property type="protein sequence ID" value="KTR96750.1"/>
    <property type="molecule type" value="Genomic_DNA"/>
</dbReference>